<keyword evidence="3" id="KW-0753">Steroid metabolism</keyword>
<proteinExistence type="inferred from homology"/>
<dbReference type="HOGENOM" id="CLU_010194_1_3_9"/>
<dbReference type="PRINTS" id="PR00080">
    <property type="entry name" value="SDRFAMILY"/>
</dbReference>
<dbReference type="STRING" id="45851.BHV86_05090"/>
<dbReference type="GO" id="GO:0016491">
    <property type="term" value="F:oxidoreductase activity"/>
    <property type="evidence" value="ECO:0007669"/>
    <property type="project" value="UniProtKB-KW"/>
</dbReference>
<dbReference type="SUPFAM" id="SSF51735">
    <property type="entry name" value="NAD(P)-binding Rossmann-fold domains"/>
    <property type="match status" value="1"/>
</dbReference>
<reference evidence="5 6" key="1">
    <citation type="submission" date="2010-02" db="EMBL/GenBank/DDBJ databases">
        <authorList>
            <person name="Weinstock G."/>
            <person name="Sodergren E."/>
            <person name="Clifton S."/>
            <person name="Fulton L."/>
            <person name="Fulton B."/>
            <person name="Courtney L."/>
            <person name="Fronick C."/>
            <person name="Harrison M."/>
            <person name="Strong C."/>
            <person name="Farmer C."/>
            <person name="Delahaunty K."/>
            <person name="Markovic C."/>
            <person name="Hall O."/>
            <person name="Minx P."/>
            <person name="Tomlinson C."/>
            <person name="Mitreva M."/>
            <person name="Nelson J."/>
            <person name="Hou S."/>
            <person name="Wollam A."/>
            <person name="Pepin K.H."/>
            <person name="Johnson M."/>
            <person name="Bhonagiri V."/>
            <person name="Zhang X."/>
            <person name="Suruliraj S."/>
            <person name="Warren W."/>
            <person name="Chinwalla A."/>
            <person name="Mardis E.R."/>
            <person name="Wilson R.K."/>
        </authorList>
    </citation>
    <scope>NUCLEOTIDE SEQUENCE [LARGE SCALE GENOMIC DNA]</scope>
    <source>
        <strain evidence="5 6">DSM 2876</strain>
    </source>
</reference>
<dbReference type="Proteomes" id="UP000006238">
    <property type="component" value="Unassembled WGS sequence"/>
</dbReference>
<evidence type="ECO:0000256" key="1">
    <source>
        <dbReference type="ARBA" id="ARBA00006484"/>
    </source>
</evidence>
<dbReference type="Pfam" id="PF13561">
    <property type="entry name" value="adh_short_C2"/>
    <property type="match status" value="1"/>
</dbReference>
<dbReference type="AlphaFoldDB" id="D4RY72"/>
<dbReference type="SMART" id="SM00822">
    <property type="entry name" value="PKS_KR"/>
    <property type="match status" value="1"/>
</dbReference>
<dbReference type="Gene3D" id="3.40.50.720">
    <property type="entry name" value="NAD(P)-binding Rossmann-like Domain"/>
    <property type="match status" value="1"/>
</dbReference>
<protein>
    <submittedName>
        <fullName evidence="5">Oxidoreductase, short chain dehydrogenase/reductase family protein</fullName>
    </submittedName>
</protein>
<dbReference type="GO" id="GO:0008202">
    <property type="term" value="P:steroid metabolic process"/>
    <property type="evidence" value="ECO:0007669"/>
    <property type="project" value="UniProtKB-KW"/>
</dbReference>
<dbReference type="InterPro" id="IPR057326">
    <property type="entry name" value="KR_dom"/>
</dbReference>
<gene>
    <name evidence="5" type="ORF">BUTYVIB_00777</name>
</gene>
<dbReference type="eggNOG" id="COG1028">
    <property type="taxonomic scope" value="Bacteria"/>
</dbReference>
<dbReference type="GO" id="GO:0032787">
    <property type="term" value="P:monocarboxylic acid metabolic process"/>
    <property type="evidence" value="ECO:0007669"/>
    <property type="project" value="UniProtKB-ARBA"/>
</dbReference>
<accession>D4RY72</accession>
<feature type="domain" description="Ketoreductase" evidence="4">
    <location>
        <begin position="3"/>
        <end position="182"/>
    </location>
</feature>
<name>D4RY72_9FIRM</name>
<keyword evidence="6" id="KW-1185">Reference proteome</keyword>
<dbReference type="EMBL" id="ABWN01000022">
    <property type="protein sequence ID" value="EFF68972.1"/>
    <property type="molecule type" value="Genomic_DNA"/>
</dbReference>
<dbReference type="InterPro" id="IPR050259">
    <property type="entry name" value="SDR"/>
</dbReference>
<evidence type="ECO:0000259" key="4">
    <source>
        <dbReference type="SMART" id="SM00822"/>
    </source>
</evidence>
<dbReference type="FunFam" id="3.40.50.720:FF:000173">
    <property type="entry name" value="3-oxoacyl-[acyl-carrier protein] reductase"/>
    <property type="match status" value="1"/>
</dbReference>
<keyword evidence="2" id="KW-0560">Oxidoreductase</keyword>
<dbReference type="PANTHER" id="PTHR42879:SF2">
    <property type="entry name" value="3-OXOACYL-[ACYL-CARRIER-PROTEIN] REDUCTASE FABG"/>
    <property type="match status" value="1"/>
</dbReference>
<dbReference type="GeneID" id="98917275"/>
<sequence>MSKVAIVTGSSRGIGRACALRLAKEGMDVVVNYNSNEAEAMKVVNAIKDMGQDAIAIKANTGNQNDVKNMFREAFKHFGHIDVLVNNAGVLDDAYLLAINSDSLDRSMDVNVKGYFYCCQQAALKMFKTGGRIVNVSSVSSKLALAGQSVYGATKGAVNSMTATLAKELAPYGIQVNAVAPGFIMTEMIEQIPDEKREEYLKDIPMGRLGTVEEVAATVAMLCGEASSYITGQVIVLDGGLSL</sequence>
<dbReference type="PRINTS" id="PR00081">
    <property type="entry name" value="GDHRDH"/>
</dbReference>
<dbReference type="InterPro" id="IPR020904">
    <property type="entry name" value="Sc_DH/Rdtase_CS"/>
</dbReference>
<evidence type="ECO:0000313" key="5">
    <source>
        <dbReference type="EMBL" id="EFF68972.1"/>
    </source>
</evidence>
<organism evidence="5 6">
    <name type="scientific">Eshraghiella crossota DSM 2876</name>
    <dbReference type="NCBI Taxonomy" id="511680"/>
    <lineage>
        <taxon>Bacteria</taxon>
        <taxon>Bacillati</taxon>
        <taxon>Bacillota</taxon>
        <taxon>Clostridia</taxon>
        <taxon>Lachnospirales</taxon>
        <taxon>Lachnospiraceae</taxon>
        <taxon>Eshraghiella</taxon>
    </lineage>
</organism>
<dbReference type="InterPro" id="IPR002347">
    <property type="entry name" value="SDR_fam"/>
</dbReference>
<dbReference type="PROSITE" id="PS00061">
    <property type="entry name" value="ADH_SHORT"/>
    <property type="match status" value="1"/>
</dbReference>
<dbReference type="PANTHER" id="PTHR42879">
    <property type="entry name" value="3-OXOACYL-(ACYL-CARRIER-PROTEIN) REDUCTASE"/>
    <property type="match status" value="1"/>
</dbReference>
<keyword evidence="3" id="KW-0443">Lipid metabolism</keyword>
<comment type="caution">
    <text evidence="5">The sequence shown here is derived from an EMBL/GenBank/DDBJ whole genome shotgun (WGS) entry which is preliminary data.</text>
</comment>
<dbReference type="InterPro" id="IPR036291">
    <property type="entry name" value="NAD(P)-bd_dom_sf"/>
</dbReference>
<evidence type="ECO:0000256" key="2">
    <source>
        <dbReference type="ARBA" id="ARBA00023002"/>
    </source>
</evidence>
<evidence type="ECO:0000313" key="6">
    <source>
        <dbReference type="Proteomes" id="UP000006238"/>
    </source>
</evidence>
<dbReference type="RefSeq" id="WP_005601868.1">
    <property type="nucleotide sequence ID" value="NZ_GG663521.1"/>
</dbReference>
<dbReference type="NCBIfam" id="NF005559">
    <property type="entry name" value="PRK07231.1"/>
    <property type="match status" value="1"/>
</dbReference>
<evidence type="ECO:0000256" key="3">
    <source>
        <dbReference type="ARBA" id="ARBA00023221"/>
    </source>
</evidence>
<comment type="similarity">
    <text evidence="1">Belongs to the short-chain dehydrogenases/reductases (SDR) family.</text>
</comment>